<accession>A0A9P4PEF8</accession>
<dbReference type="PANTHER" id="PTHR10039:SF15">
    <property type="entry name" value="NACHT DOMAIN-CONTAINING PROTEIN"/>
    <property type="match status" value="1"/>
</dbReference>
<evidence type="ECO:0000256" key="1">
    <source>
        <dbReference type="ARBA" id="ARBA00022737"/>
    </source>
</evidence>
<dbReference type="InterPro" id="IPR056884">
    <property type="entry name" value="NPHP3-like_N"/>
</dbReference>
<protein>
    <recommendedName>
        <fullName evidence="2">Nephrocystin 3-like N-terminal domain-containing protein</fullName>
    </recommendedName>
</protein>
<dbReference type="PANTHER" id="PTHR10039">
    <property type="entry name" value="AMELOGENIN"/>
    <property type="match status" value="1"/>
</dbReference>
<organism evidence="3 4">
    <name type="scientific">Karstenula rhodostoma CBS 690.94</name>
    <dbReference type="NCBI Taxonomy" id="1392251"/>
    <lineage>
        <taxon>Eukaryota</taxon>
        <taxon>Fungi</taxon>
        <taxon>Dikarya</taxon>
        <taxon>Ascomycota</taxon>
        <taxon>Pezizomycotina</taxon>
        <taxon>Dothideomycetes</taxon>
        <taxon>Pleosporomycetidae</taxon>
        <taxon>Pleosporales</taxon>
        <taxon>Massarineae</taxon>
        <taxon>Didymosphaeriaceae</taxon>
        <taxon>Karstenula</taxon>
    </lineage>
</organism>
<dbReference type="OrthoDB" id="4772757at2759"/>
<evidence type="ECO:0000313" key="4">
    <source>
        <dbReference type="Proteomes" id="UP000799764"/>
    </source>
</evidence>
<evidence type="ECO:0000259" key="2">
    <source>
        <dbReference type="Pfam" id="PF24883"/>
    </source>
</evidence>
<dbReference type="Proteomes" id="UP000799764">
    <property type="component" value="Unassembled WGS sequence"/>
</dbReference>
<dbReference type="Pfam" id="PF24883">
    <property type="entry name" value="NPHP3_N"/>
    <property type="match status" value="1"/>
</dbReference>
<dbReference type="AlphaFoldDB" id="A0A9P4PEF8"/>
<keyword evidence="1" id="KW-0677">Repeat</keyword>
<comment type="caution">
    <text evidence="3">The sequence shown here is derived from an EMBL/GenBank/DDBJ whole genome shotgun (WGS) entry which is preliminary data.</text>
</comment>
<keyword evidence="4" id="KW-1185">Reference proteome</keyword>
<dbReference type="InterPro" id="IPR027417">
    <property type="entry name" value="P-loop_NTPase"/>
</dbReference>
<name>A0A9P4PEF8_9PLEO</name>
<dbReference type="EMBL" id="MU001505">
    <property type="protein sequence ID" value="KAF2441663.1"/>
    <property type="molecule type" value="Genomic_DNA"/>
</dbReference>
<dbReference type="SUPFAM" id="SSF52540">
    <property type="entry name" value="P-loop containing nucleoside triphosphate hydrolases"/>
    <property type="match status" value="1"/>
</dbReference>
<dbReference type="Gene3D" id="3.40.50.300">
    <property type="entry name" value="P-loop containing nucleotide triphosphate hydrolases"/>
    <property type="match status" value="1"/>
</dbReference>
<gene>
    <name evidence="3" type="ORF">P171DRAFT_418371</name>
</gene>
<sequence length="948" mass="107643">MRVNASSKSNTSRFGNTKSSYIQAMPWQTETAAMDMTVEDQTSNCISLTRALGALERSLSANNSLTSPCASLASLSENLSTASRKSKKHRDVLMICEEKFLTFVHRMNVYFDLIAVSIPWSLDWCRKFWDLIHVVFKIVSSYVLLLEKVTELLESITHLLPDYEQLLAACKRTLDLQEWHGRESHLEPVSYVVADVAQFLLELQEMLTRTSHGDPLRHNRLFSPTYQWRPLDSRFAQLEARLVRNKEWLEKELGCTETEYAVTEKCRAEYRESLDKQSEGEESEELGQQRMARQMRRIDRIKTWLDGNCSYRDVYEYRLRQRHPNTCAWFLDNEKYCRWKNIPFEDESANDTDRLENHWQHRVLFVQAESGFGKSYLSGMVIDDLRSEAGNLNIDDETESPSTAFYHFSATHSYCIHPDDALRALTDQLIYTHRHDRSTLDAVSLLVRKTPAHEKATPDDVLSTLALLLRQHPTFLIIDGIDECSDIKLLLRYIPELCRKSDTRVVLFGRPHVGIPNGYHKWASDAPHVISLSNDSNKHDVEAYIIGNLYELADHGYFGISMDRSLIAAVAQTCKGNFLWASALLKYLRSPVLSPDERRAKLEKPYELDGLEAIYTHILALLEFRPEAERRFVVGVFRLLALGIHRPCMAGFQKAINVNPGQRTIEFGPSFITNEVIPRLTCDLVEVTPCNVTFAHKSVREYLEVVDPQTSSFSLHDENLAHAHLAAVCISFLAFDIPKRPLESNNPHVSQLLLTSHAQSSATSMRTNKSGDSGYKSLSSGPPISGHHLAVPGSSTTSASPTHVPCQPQWDAALPFLRYASLCWPIHLTRALTSPSSSPFPQTPPASMQYPWLTSLSTFLTDRAAVTTWVEASWRYNLPPNLSRLVPLLETVKSRTPPATVEGRELRWVVHGVRELSEGLNAVREGWGHRVREDPGLVWGWRGGRGMI</sequence>
<reference evidence="3" key="1">
    <citation type="journal article" date="2020" name="Stud. Mycol.">
        <title>101 Dothideomycetes genomes: a test case for predicting lifestyles and emergence of pathogens.</title>
        <authorList>
            <person name="Haridas S."/>
            <person name="Albert R."/>
            <person name="Binder M."/>
            <person name="Bloem J."/>
            <person name="Labutti K."/>
            <person name="Salamov A."/>
            <person name="Andreopoulos B."/>
            <person name="Baker S."/>
            <person name="Barry K."/>
            <person name="Bills G."/>
            <person name="Bluhm B."/>
            <person name="Cannon C."/>
            <person name="Castanera R."/>
            <person name="Culley D."/>
            <person name="Daum C."/>
            <person name="Ezra D."/>
            <person name="Gonzalez J."/>
            <person name="Henrissat B."/>
            <person name="Kuo A."/>
            <person name="Liang C."/>
            <person name="Lipzen A."/>
            <person name="Lutzoni F."/>
            <person name="Magnuson J."/>
            <person name="Mondo S."/>
            <person name="Nolan M."/>
            <person name="Ohm R."/>
            <person name="Pangilinan J."/>
            <person name="Park H.-J."/>
            <person name="Ramirez L."/>
            <person name="Alfaro M."/>
            <person name="Sun H."/>
            <person name="Tritt A."/>
            <person name="Yoshinaga Y."/>
            <person name="Zwiers L.-H."/>
            <person name="Turgeon B."/>
            <person name="Goodwin S."/>
            <person name="Spatafora J."/>
            <person name="Crous P."/>
            <person name="Grigoriev I."/>
        </authorList>
    </citation>
    <scope>NUCLEOTIDE SEQUENCE</scope>
    <source>
        <strain evidence="3">CBS 690.94</strain>
    </source>
</reference>
<proteinExistence type="predicted"/>
<evidence type="ECO:0000313" key="3">
    <source>
        <dbReference type="EMBL" id="KAF2441663.1"/>
    </source>
</evidence>
<feature type="domain" description="Nephrocystin 3-like N-terminal" evidence="2">
    <location>
        <begin position="325"/>
        <end position="507"/>
    </location>
</feature>